<dbReference type="PANTHER" id="PTHR30537">
    <property type="entry name" value="HTH-TYPE TRANSCRIPTIONAL REGULATOR"/>
    <property type="match status" value="1"/>
</dbReference>
<dbReference type="Pfam" id="PF03466">
    <property type="entry name" value="LysR_substrate"/>
    <property type="match status" value="1"/>
</dbReference>
<evidence type="ECO:0000256" key="3">
    <source>
        <dbReference type="ARBA" id="ARBA00023125"/>
    </source>
</evidence>
<dbReference type="InterPro" id="IPR000847">
    <property type="entry name" value="LysR_HTH_N"/>
</dbReference>
<feature type="domain" description="HTH lysR-type" evidence="5">
    <location>
        <begin position="1"/>
        <end position="58"/>
    </location>
</feature>
<dbReference type="AlphaFoldDB" id="A0A318F158"/>
<accession>A0A318F158</accession>
<dbReference type="GO" id="GO:0006351">
    <property type="term" value="P:DNA-templated transcription"/>
    <property type="evidence" value="ECO:0007669"/>
    <property type="project" value="TreeGrafter"/>
</dbReference>
<name>A0A318F158_KLEOX</name>
<dbReference type="PROSITE" id="PS50931">
    <property type="entry name" value="HTH_LYSR"/>
    <property type="match status" value="1"/>
</dbReference>
<dbReference type="CDD" id="cd08422">
    <property type="entry name" value="PBP2_CrgA_like"/>
    <property type="match status" value="1"/>
</dbReference>
<dbReference type="SUPFAM" id="SSF46785">
    <property type="entry name" value="Winged helix' DNA-binding domain"/>
    <property type="match status" value="1"/>
</dbReference>
<dbReference type="PANTHER" id="PTHR30537:SF5">
    <property type="entry name" value="HTH-TYPE TRANSCRIPTIONAL ACTIVATOR TTDR-RELATED"/>
    <property type="match status" value="1"/>
</dbReference>
<dbReference type="InterPro" id="IPR036390">
    <property type="entry name" value="WH_DNA-bd_sf"/>
</dbReference>
<dbReference type="RefSeq" id="WP_110277554.1">
    <property type="nucleotide sequence ID" value="NZ_QJJG01000047.1"/>
</dbReference>
<evidence type="ECO:0000313" key="7">
    <source>
        <dbReference type="Proteomes" id="UP000247485"/>
    </source>
</evidence>
<comment type="similarity">
    <text evidence="1">Belongs to the LysR transcriptional regulatory family.</text>
</comment>
<dbReference type="InterPro" id="IPR058163">
    <property type="entry name" value="LysR-type_TF_proteobact-type"/>
</dbReference>
<reference evidence="6 7" key="1">
    <citation type="submission" date="2018-05" db="EMBL/GenBank/DDBJ databases">
        <title>Freshwater and sediment microbial communities from various areas in North America, analyzing microbe dynamics in response to fracking.</title>
        <authorList>
            <person name="Lamendella R."/>
        </authorList>
    </citation>
    <scope>NUCLEOTIDE SEQUENCE [LARGE SCALE GENOMIC DNA]</scope>
    <source>
        <strain evidence="6 7">67</strain>
    </source>
</reference>
<dbReference type="GO" id="GO:0043565">
    <property type="term" value="F:sequence-specific DNA binding"/>
    <property type="evidence" value="ECO:0007669"/>
    <property type="project" value="TreeGrafter"/>
</dbReference>
<gene>
    <name evidence="6" type="ORF">DET57_1473</name>
</gene>
<evidence type="ECO:0000313" key="6">
    <source>
        <dbReference type="EMBL" id="PXW32068.1"/>
    </source>
</evidence>
<dbReference type="GO" id="GO:0003700">
    <property type="term" value="F:DNA-binding transcription factor activity"/>
    <property type="evidence" value="ECO:0007669"/>
    <property type="project" value="InterPro"/>
</dbReference>
<dbReference type="SUPFAM" id="SSF53850">
    <property type="entry name" value="Periplasmic binding protein-like II"/>
    <property type="match status" value="1"/>
</dbReference>
<evidence type="ECO:0000259" key="5">
    <source>
        <dbReference type="PROSITE" id="PS50931"/>
    </source>
</evidence>
<dbReference type="Pfam" id="PF00126">
    <property type="entry name" value="HTH_1"/>
    <property type="match status" value="1"/>
</dbReference>
<dbReference type="Gene3D" id="1.10.10.10">
    <property type="entry name" value="Winged helix-like DNA-binding domain superfamily/Winged helix DNA-binding domain"/>
    <property type="match status" value="1"/>
</dbReference>
<keyword evidence="4" id="KW-0804">Transcription</keyword>
<sequence>MNLRDVELFTILAETCNLSQAARRLDMSAMSVSRHLAQLEKDLGARLFQRTTRAVSLTSEGEEFLPYARTMMEAEQGARIMFSEDAGGATGLLKITAPSGIGRRYILPLLPELMERNPKMKIDLNLSDDVVDIVGQGYDVAIRVAPLRDSNLIAHRLSSNPRVLCASPAYLSQHGIPTTMAELTNHQCLRTAMVSQWTFVKGENLVSHLFEPRFICNNVEGVRSMCKAGAGLAQLTKADIHPELATGELVEIALSDVESHMLAIWALFPTKRYLPCRVTVFLDALKSSLKRLMS</sequence>
<keyword evidence="3 6" id="KW-0238">DNA-binding</keyword>
<dbReference type="Gene3D" id="3.40.190.290">
    <property type="match status" value="1"/>
</dbReference>
<dbReference type="Proteomes" id="UP000247485">
    <property type="component" value="Unassembled WGS sequence"/>
</dbReference>
<protein>
    <submittedName>
        <fullName evidence="6">DNA-binding transcriptional LysR family regulator</fullName>
    </submittedName>
</protein>
<dbReference type="InterPro" id="IPR036388">
    <property type="entry name" value="WH-like_DNA-bd_sf"/>
</dbReference>
<keyword evidence="2" id="KW-0805">Transcription regulation</keyword>
<dbReference type="InterPro" id="IPR005119">
    <property type="entry name" value="LysR_subst-bd"/>
</dbReference>
<proteinExistence type="inferred from homology"/>
<organism evidence="6 7">
    <name type="scientific">Klebsiella oxytoca</name>
    <dbReference type="NCBI Taxonomy" id="571"/>
    <lineage>
        <taxon>Bacteria</taxon>
        <taxon>Pseudomonadati</taxon>
        <taxon>Pseudomonadota</taxon>
        <taxon>Gammaproteobacteria</taxon>
        <taxon>Enterobacterales</taxon>
        <taxon>Enterobacteriaceae</taxon>
        <taxon>Klebsiella/Raoultella group</taxon>
        <taxon>Klebsiella</taxon>
    </lineage>
</organism>
<comment type="caution">
    <text evidence="6">The sequence shown here is derived from an EMBL/GenBank/DDBJ whole genome shotgun (WGS) entry which is preliminary data.</text>
</comment>
<evidence type="ECO:0000256" key="2">
    <source>
        <dbReference type="ARBA" id="ARBA00023015"/>
    </source>
</evidence>
<dbReference type="EMBL" id="QJJG01000047">
    <property type="protein sequence ID" value="PXW32068.1"/>
    <property type="molecule type" value="Genomic_DNA"/>
</dbReference>
<dbReference type="FunFam" id="1.10.10.10:FF:000001">
    <property type="entry name" value="LysR family transcriptional regulator"/>
    <property type="match status" value="1"/>
</dbReference>
<evidence type="ECO:0000256" key="4">
    <source>
        <dbReference type="ARBA" id="ARBA00023163"/>
    </source>
</evidence>
<evidence type="ECO:0000256" key="1">
    <source>
        <dbReference type="ARBA" id="ARBA00009437"/>
    </source>
</evidence>